<comment type="caution">
    <text evidence="2">The sequence shown here is derived from an EMBL/GenBank/DDBJ whole genome shotgun (WGS) entry which is preliminary data.</text>
</comment>
<dbReference type="Proteomes" id="UP000223834">
    <property type="component" value="Unassembled WGS sequence"/>
</dbReference>
<dbReference type="InterPro" id="IPR039448">
    <property type="entry name" value="Beta_helix"/>
</dbReference>
<dbReference type="InterPro" id="IPR012334">
    <property type="entry name" value="Pectin_lyas_fold"/>
</dbReference>
<evidence type="ECO:0000313" key="2">
    <source>
        <dbReference type="EMBL" id="PGO54967.1"/>
    </source>
</evidence>
<evidence type="ECO:0000259" key="1">
    <source>
        <dbReference type="Pfam" id="PF13229"/>
    </source>
</evidence>
<dbReference type="InterPro" id="IPR011050">
    <property type="entry name" value="Pectin_lyase_fold/virulence"/>
</dbReference>
<feature type="domain" description="Right handed beta helix" evidence="1">
    <location>
        <begin position="18"/>
        <end position="140"/>
    </location>
</feature>
<feature type="non-terminal residue" evidence="2">
    <location>
        <position position="141"/>
    </location>
</feature>
<dbReference type="Gene3D" id="2.160.20.10">
    <property type="entry name" value="Single-stranded right-handed beta-helix, Pectin lyase-like"/>
    <property type="match status" value="1"/>
</dbReference>
<dbReference type="Pfam" id="PF13229">
    <property type="entry name" value="Beta_helix"/>
    <property type="match status" value="1"/>
</dbReference>
<dbReference type="EMBL" id="NUIQ01000459">
    <property type="protein sequence ID" value="PGO54967.1"/>
    <property type="molecule type" value="Genomic_DNA"/>
</dbReference>
<dbReference type="AlphaFoldDB" id="A0A9X7GLW4"/>
<name>A0A9X7GLW4_BACCE</name>
<organism evidence="2 3">
    <name type="scientific">Bacillus cereus</name>
    <dbReference type="NCBI Taxonomy" id="1396"/>
    <lineage>
        <taxon>Bacteria</taxon>
        <taxon>Bacillati</taxon>
        <taxon>Bacillota</taxon>
        <taxon>Bacilli</taxon>
        <taxon>Bacillales</taxon>
        <taxon>Bacillaceae</taxon>
        <taxon>Bacillus</taxon>
        <taxon>Bacillus cereus group</taxon>
    </lineage>
</organism>
<accession>A0A9X7GLW4</accession>
<protein>
    <submittedName>
        <fullName evidence="2">Carbohydrate-binding cenc domain protein</fullName>
    </submittedName>
</protein>
<reference evidence="2 3" key="1">
    <citation type="submission" date="2017-09" db="EMBL/GenBank/DDBJ databases">
        <title>Large-scale bioinformatics analysis of Bacillus genomes uncovers conserved roles of natural products in bacterial physiology.</title>
        <authorList>
            <consortium name="Agbiome Team Llc"/>
            <person name="Bleich R.M."/>
            <person name="Grubbs K.J."/>
            <person name="Santa Maria K.C."/>
            <person name="Allen S.E."/>
            <person name="Farag S."/>
            <person name="Shank E.A."/>
            <person name="Bowers A."/>
        </authorList>
    </citation>
    <scope>NUCLEOTIDE SEQUENCE [LARGE SCALE GENOMIC DNA]</scope>
    <source>
        <strain evidence="2 3">AFS049141</strain>
    </source>
</reference>
<gene>
    <name evidence="2" type="ORF">CN980_32485</name>
</gene>
<evidence type="ECO:0000313" key="3">
    <source>
        <dbReference type="Proteomes" id="UP000223834"/>
    </source>
</evidence>
<dbReference type="SUPFAM" id="SSF51126">
    <property type="entry name" value="Pectin lyase-like"/>
    <property type="match status" value="1"/>
</dbReference>
<proteinExistence type="predicted"/>
<sequence>MAKYVSHNKLNTSACEQSNLGLILNGSYNELRNSELAYSSGSLVTVQGSNNNVINSYIHDGGYVPGWEGLVNLKGVNSLISHNTVSDAGRVTVYFNTQMSANEIQYNNVYNAGWLTNDLGMLYGPNVDGQNTEIHHNHVHD</sequence>